<keyword evidence="1" id="KW-0282">Flagellum</keyword>
<dbReference type="STRING" id="77097.SAMN04490369_100388"/>
<dbReference type="Pfam" id="PF06366">
    <property type="entry name" value="FlhE"/>
    <property type="match status" value="1"/>
</dbReference>
<accession>A0A1H8E5Q1</accession>
<evidence type="ECO:0000313" key="2">
    <source>
        <dbReference type="Proteomes" id="UP000199493"/>
    </source>
</evidence>
<protein>
    <submittedName>
        <fullName evidence="1">Flagellar protein FlhE</fullName>
    </submittedName>
</protein>
<dbReference type="Proteomes" id="UP000199493">
    <property type="component" value="Unassembled WGS sequence"/>
</dbReference>
<keyword evidence="1" id="KW-0966">Cell projection</keyword>
<organism evidence="1 2">
    <name type="scientific">Vreelandella aquamarina</name>
    <dbReference type="NCBI Taxonomy" id="77097"/>
    <lineage>
        <taxon>Bacteria</taxon>
        <taxon>Pseudomonadati</taxon>
        <taxon>Pseudomonadota</taxon>
        <taxon>Gammaproteobacteria</taxon>
        <taxon>Oceanospirillales</taxon>
        <taxon>Halomonadaceae</taxon>
        <taxon>Vreelandella</taxon>
    </lineage>
</organism>
<sequence>MQSLASWVSNAKQKAIEALIKPAKLLTVRKMGCLGLVAGLWFFALNTQAATGSWSSQVPSVMVAMSDRTSSSQAITPPAGVSLRNAVLSRIQWRFESPPGTPVHAWLCHPERCVALSGMRGSTTALSGMLASAPLYFRFTLQPGQRPVRVQGLQVIVNYQ</sequence>
<reference evidence="1 2" key="1">
    <citation type="submission" date="2016-10" db="EMBL/GenBank/DDBJ databases">
        <authorList>
            <person name="de Groot N.N."/>
        </authorList>
    </citation>
    <scope>NUCLEOTIDE SEQUENCE [LARGE SCALE GENOMIC DNA]</scope>
    <source>
        <strain evidence="1 2">558</strain>
    </source>
</reference>
<dbReference type="InterPro" id="IPR009420">
    <property type="entry name" value="FlhE"/>
</dbReference>
<keyword evidence="1" id="KW-0969">Cilium</keyword>
<name>A0A1H8E5Q1_9GAMM</name>
<dbReference type="EMBL" id="FODB01000003">
    <property type="protein sequence ID" value="SEN14454.1"/>
    <property type="molecule type" value="Genomic_DNA"/>
</dbReference>
<evidence type="ECO:0000313" key="1">
    <source>
        <dbReference type="EMBL" id="SEN14454.1"/>
    </source>
</evidence>
<gene>
    <name evidence="1" type="ORF">SAMN04490369_100388</name>
</gene>
<dbReference type="AlphaFoldDB" id="A0A1H8E5Q1"/>
<proteinExistence type="predicted"/>